<keyword evidence="1" id="KW-0472">Membrane</keyword>
<dbReference type="AlphaFoldDB" id="A0A7J7ULY3"/>
<keyword evidence="1" id="KW-0812">Transmembrane</keyword>
<feature type="transmembrane region" description="Helical" evidence="1">
    <location>
        <begin position="105"/>
        <end position="127"/>
    </location>
</feature>
<dbReference type="Proteomes" id="UP000558488">
    <property type="component" value="Unassembled WGS sequence"/>
</dbReference>
<dbReference type="EMBL" id="JACAGB010000019">
    <property type="protein sequence ID" value="KAF6313909.1"/>
    <property type="molecule type" value="Genomic_DNA"/>
</dbReference>
<gene>
    <name evidence="2" type="ORF">mPipKuh1_008762</name>
</gene>
<evidence type="ECO:0000256" key="1">
    <source>
        <dbReference type="SAM" id="Phobius"/>
    </source>
</evidence>
<evidence type="ECO:0000313" key="2">
    <source>
        <dbReference type="EMBL" id="KAF6313909.1"/>
    </source>
</evidence>
<sequence length="131" mass="15541">MIKLLIKEQPPIIPATYDKYFNSFFCVRRFFFMATIYLFIFNKSLFFRLLHMFLSPPPHHISPSPSSHLTSCPIVLVHRYKIFVQSLTSPPHPFPPKNCQSIPFLWSYSIILTRLFCSSDFFIHLVFRFTC</sequence>
<keyword evidence="1" id="KW-1133">Transmembrane helix</keyword>
<proteinExistence type="predicted"/>
<evidence type="ECO:0000313" key="3">
    <source>
        <dbReference type="Proteomes" id="UP000558488"/>
    </source>
</evidence>
<keyword evidence="3" id="KW-1185">Reference proteome</keyword>
<name>A0A7J7ULY3_PIPKU</name>
<reference evidence="2 3" key="1">
    <citation type="journal article" date="2020" name="Nature">
        <title>Six reference-quality genomes reveal evolution of bat adaptations.</title>
        <authorList>
            <person name="Jebb D."/>
            <person name="Huang Z."/>
            <person name="Pippel M."/>
            <person name="Hughes G.M."/>
            <person name="Lavrichenko K."/>
            <person name="Devanna P."/>
            <person name="Winkler S."/>
            <person name="Jermiin L.S."/>
            <person name="Skirmuntt E.C."/>
            <person name="Katzourakis A."/>
            <person name="Burkitt-Gray L."/>
            <person name="Ray D.A."/>
            <person name="Sullivan K.A.M."/>
            <person name="Roscito J.G."/>
            <person name="Kirilenko B.M."/>
            <person name="Davalos L.M."/>
            <person name="Corthals A.P."/>
            <person name="Power M.L."/>
            <person name="Jones G."/>
            <person name="Ransome R.D."/>
            <person name="Dechmann D.K.N."/>
            <person name="Locatelli A.G."/>
            <person name="Puechmaille S.J."/>
            <person name="Fedrigo O."/>
            <person name="Jarvis E.D."/>
            <person name="Hiller M."/>
            <person name="Vernes S.C."/>
            <person name="Myers E.W."/>
            <person name="Teeling E.C."/>
        </authorList>
    </citation>
    <scope>NUCLEOTIDE SEQUENCE [LARGE SCALE GENOMIC DNA]</scope>
    <source>
        <strain evidence="2">MPipKuh1</strain>
        <tissue evidence="2">Flight muscle</tissue>
    </source>
</reference>
<comment type="caution">
    <text evidence="2">The sequence shown here is derived from an EMBL/GenBank/DDBJ whole genome shotgun (WGS) entry which is preliminary data.</text>
</comment>
<protein>
    <submittedName>
        <fullName evidence="2">Uncharacterized protein</fullName>
    </submittedName>
</protein>
<accession>A0A7J7ULY3</accession>
<feature type="transmembrane region" description="Helical" evidence="1">
    <location>
        <begin position="30"/>
        <end position="50"/>
    </location>
</feature>
<organism evidence="2 3">
    <name type="scientific">Pipistrellus kuhlii</name>
    <name type="common">Kuhl's pipistrelle</name>
    <dbReference type="NCBI Taxonomy" id="59472"/>
    <lineage>
        <taxon>Eukaryota</taxon>
        <taxon>Metazoa</taxon>
        <taxon>Chordata</taxon>
        <taxon>Craniata</taxon>
        <taxon>Vertebrata</taxon>
        <taxon>Euteleostomi</taxon>
        <taxon>Mammalia</taxon>
        <taxon>Eutheria</taxon>
        <taxon>Laurasiatheria</taxon>
        <taxon>Chiroptera</taxon>
        <taxon>Yangochiroptera</taxon>
        <taxon>Vespertilionidae</taxon>
        <taxon>Pipistrellus</taxon>
    </lineage>
</organism>